<accession>A0ABP7RTE5</accession>
<reference evidence="4" key="1">
    <citation type="journal article" date="2019" name="Int. J. Syst. Evol. Microbiol.">
        <title>The Global Catalogue of Microorganisms (GCM) 10K type strain sequencing project: providing services to taxonomists for standard genome sequencing and annotation.</title>
        <authorList>
            <consortium name="The Broad Institute Genomics Platform"/>
            <consortium name="The Broad Institute Genome Sequencing Center for Infectious Disease"/>
            <person name="Wu L."/>
            <person name="Ma J."/>
        </authorList>
    </citation>
    <scope>NUCLEOTIDE SEQUENCE [LARGE SCALE GENOMIC DNA]</scope>
    <source>
        <strain evidence="4">JCM 17561</strain>
    </source>
</reference>
<proteinExistence type="predicted"/>
<organism evidence="3 4">
    <name type="scientific">Comamonas faecalis</name>
    <dbReference type="NCBI Taxonomy" id="1387849"/>
    <lineage>
        <taxon>Bacteria</taxon>
        <taxon>Pseudomonadati</taxon>
        <taxon>Pseudomonadota</taxon>
        <taxon>Betaproteobacteria</taxon>
        <taxon>Burkholderiales</taxon>
        <taxon>Comamonadaceae</taxon>
        <taxon>Comamonas</taxon>
    </lineage>
</organism>
<dbReference type="EMBL" id="BAABBP010000029">
    <property type="protein sequence ID" value="GAA4001977.1"/>
    <property type="molecule type" value="Genomic_DNA"/>
</dbReference>
<gene>
    <name evidence="3" type="ORF">GCM10022279_27400</name>
</gene>
<dbReference type="Proteomes" id="UP001501627">
    <property type="component" value="Unassembled WGS sequence"/>
</dbReference>
<keyword evidence="1" id="KW-1133">Transmembrane helix</keyword>
<dbReference type="RefSeq" id="WP_344869832.1">
    <property type="nucleotide sequence ID" value="NZ_BAABBP010000029.1"/>
</dbReference>
<evidence type="ECO:0000313" key="3">
    <source>
        <dbReference type="EMBL" id="GAA4001977.1"/>
    </source>
</evidence>
<protein>
    <submittedName>
        <fullName evidence="3">Tripartite tricarboxylate transporter TctB family protein</fullName>
    </submittedName>
</protein>
<keyword evidence="1" id="KW-0812">Transmembrane</keyword>
<feature type="transmembrane region" description="Helical" evidence="1">
    <location>
        <begin position="127"/>
        <end position="145"/>
    </location>
</feature>
<keyword evidence="4" id="KW-1185">Reference proteome</keyword>
<keyword evidence="1" id="KW-0472">Membrane</keyword>
<comment type="caution">
    <text evidence="3">The sequence shown here is derived from an EMBL/GenBank/DDBJ whole genome shotgun (WGS) entry which is preliminary data.</text>
</comment>
<sequence length="155" mass="16939">MVKHKHLSGGSIVLIGIATTVGSTEYQIGTMARMGPGFYPMMLGIVMMVLGLLIAILPDSPDEILADRQTEPLWSKIRKHARPWAAIIGGMLLFIILGTYGGLVPATFSLIFISALGDHNNSVKQSFWLAVGVTAFTVAVFHYGMQMQFPLFTWL</sequence>
<feature type="transmembrane region" description="Helical" evidence="1">
    <location>
        <begin position="84"/>
        <end position="115"/>
    </location>
</feature>
<evidence type="ECO:0000313" key="4">
    <source>
        <dbReference type="Proteomes" id="UP001501627"/>
    </source>
</evidence>
<evidence type="ECO:0000256" key="1">
    <source>
        <dbReference type="SAM" id="Phobius"/>
    </source>
</evidence>
<evidence type="ECO:0000259" key="2">
    <source>
        <dbReference type="Pfam" id="PF07331"/>
    </source>
</evidence>
<feature type="domain" description="DUF1468" evidence="2">
    <location>
        <begin position="12"/>
        <end position="150"/>
    </location>
</feature>
<dbReference type="Pfam" id="PF07331">
    <property type="entry name" value="TctB"/>
    <property type="match status" value="1"/>
</dbReference>
<feature type="transmembrane region" description="Helical" evidence="1">
    <location>
        <begin position="39"/>
        <end position="58"/>
    </location>
</feature>
<dbReference type="InterPro" id="IPR009936">
    <property type="entry name" value="DUF1468"/>
</dbReference>
<name>A0ABP7RTE5_9BURK</name>